<evidence type="ECO:0000256" key="2">
    <source>
        <dbReference type="ARBA" id="ARBA00004236"/>
    </source>
</evidence>
<dbReference type="GO" id="GO:0008658">
    <property type="term" value="F:penicillin binding"/>
    <property type="evidence" value="ECO:0007669"/>
    <property type="project" value="UniProtKB-UniRule"/>
</dbReference>
<keyword evidence="3 14" id="KW-1003">Cell membrane</keyword>
<dbReference type="InterPro" id="IPR005311">
    <property type="entry name" value="PBP_dimer"/>
</dbReference>
<evidence type="ECO:0000256" key="14">
    <source>
        <dbReference type="HAMAP-Rule" id="MF_02081"/>
    </source>
</evidence>
<comment type="similarity">
    <text evidence="14">Belongs to the transpeptidase family. MrdA subfamily.</text>
</comment>
<dbReference type="InterPro" id="IPR001460">
    <property type="entry name" value="PCN-bd_Tpept"/>
</dbReference>
<reference evidence="17" key="1">
    <citation type="submission" date="2019-02" db="EMBL/GenBank/DDBJ databases">
        <authorList>
            <person name="Gruber-Vodicka R. H."/>
            <person name="Seah K. B. B."/>
        </authorList>
    </citation>
    <scope>NUCLEOTIDE SEQUENCE</scope>
    <source>
        <strain evidence="17">BECK_DK161</strain>
    </source>
</reference>
<keyword evidence="12 14" id="KW-0472">Membrane</keyword>
<evidence type="ECO:0000256" key="7">
    <source>
        <dbReference type="ARBA" id="ARBA00022692"/>
    </source>
</evidence>
<comment type="caution">
    <text evidence="14">Lacks conserved residue(s) required for the propagation of feature annotation.</text>
</comment>
<dbReference type="SUPFAM" id="SSF56519">
    <property type="entry name" value="Penicillin binding protein dimerisation domain"/>
    <property type="match status" value="1"/>
</dbReference>
<keyword evidence="4 14" id="KW-0997">Cell inner membrane</keyword>
<gene>
    <name evidence="14" type="primary">mrdA</name>
    <name evidence="17" type="ORF">BECKDK2373C_GA0170839_101144</name>
</gene>
<keyword evidence="11 14" id="KW-1133">Transmembrane helix</keyword>
<evidence type="ECO:0000256" key="13">
    <source>
        <dbReference type="ARBA" id="ARBA00023316"/>
    </source>
</evidence>
<dbReference type="InterPro" id="IPR050515">
    <property type="entry name" value="Beta-lactam/transpept"/>
</dbReference>
<dbReference type="GO" id="GO:0071972">
    <property type="term" value="F:peptidoglycan L,D-transpeptidase activity"/>
    <property type="evidence" value="ECO:0007669"/>
    <property type="project" value="TreeGrafter"/>
</dbReference>
<evidence type="ECO:0000256" key="8">
    <source>
        <dbReference type="ARBA" id="ARBA00022801"/>
    </source>
</evidence>
<protein>
    <recommendedName>
        <fullName evidence="14">Peptidoglycan D,D-transpeptidase MrdA</fullName>
        <ecNumber evidence="14">3.4.16.4</ecNumber>
    </recommendedName>
    <alternativeName>
        <fullName evidence="14">Penicillin-binding protein 2</fullName>
        <shortName evidence="14">PBP-2</shortName>
    </alternativeName>
</protein>
<dbReference type="AlphaFoldDB" id="A0A450S1E2"/>
<organism evidence="17">
    <name type="scientific">Candidatus Kentrum sp. DK</name>
    <dbReference type="NCBI Taxonomy" id="2126562"/>
    <lineage>
        <taxon>Bacteria</taxon>
        <taxon>Pseudomonadati</taxon>
        <taxon>Pseudomonadota</taxon>
        <taxon>Gammaproteobacteria</taxon>
        <taxon>Candidatus Kentrum</taxon>
    </lineage>
</organism>
<evidence type="ECO:0000256" key="4">
    <source>
        <dbReference type="ARBA" id="ARBA00022519"/>
    </source>
</evidence>
<dbReference type="EC" id="3.4.16.4" evidence="14"/>
<dbReference type="Pfam" id="PF03717">
    <property type="entry name" value="PBP_dimer"/>
    <property type="match status" value="1"/>
</dbReference>
<keyword evidence="7 14" id="KW-0812">Transmembrane</keyword>
<dbReference type="GO" id="GO:0008360">
    <property type="term" value="P:regulation of cell shape"/>
    <property type="evidence" value="ECO:0007669"/>
    <property type="project" value="UniProtKB-KW"/>
</dbReference>
<dbReference type="GO" id="GO:0071555">
    <property type="term" value="P:cell wall organization"/>
    <property type="evidence" value="ECO:0007669"/>
    <property type="project" value="UniProtKB-KW"/>
</dbReference>
<dbReference type="PANTHER" id="PTHR30627">
    <property type="entry name" value="PEPTIDOGLYCAN D,D-TRANSPEPTIDASE"/>
    <property type="match status" value="1"/>
</dbReference>
<dbReference type="Gene3D" id="3.40.710.10">
    <property type="entry name" value="DD-peptidase/beta-lactamase superfamily"/>
    <property type="match status" value="1"/>
</dbReference>
<evidence type="ECO:0000256" key="1">
    <source>
        <dbReference type="ARBA" id="ARBA00004167"/>
    </source>
</evidence>
<dbReference type="GO" id="GO:0009002">
    <property type="term" value="F:serine-type D-Ala-D-Ala carboxypeptidase activity"/>
    <property type="evidence" value="ECO:0007669"/>
    <property type="project" value="UniProtKB-UniRule"/>
</dbReference>
<dbReference type="GO" id="GO:0009252">
    <property type="term" value="P:peptidoglycan biosynthetic process"/>
    <property type="evidence" value="ECO:0007669"/>
    <property type="project" value="UniProtKB-UniRule"/>
</dbReference>
<feature type="domain" description="Penicillin-binding protein dimerisation" evidence="16">
    <location>
        <begin position="66"/>
        <end position="236"/>
    </location>
</feature>
<name>A0A450S1E2_9GAMM</name>
<dbReference type="Gene3D" id="3.90.1310.10">
    <property type="entry name" value="Penicillin-binding protein 2a (Domain 2)"/>
    <property type="match status" value="1"/>
</dbReference>
<feature type="domain" description="Penicillin-binding protein transpeptidase" evidence="15">
    <location>
        <begin position="271"/>
        <end position="610"/>
    </location>
</feature>
<dbReference type="GO" id="GO:0005886">
    <property type="term" value="C:plasma membrane"/>
    <property type="evidence" value="ECO:0007669"/>
    <property type="project" value="UniProtKB-SubCell"/>
</dbReference>
<keyword evidence="13 14" id="KW-0961">Cell wall biogenesis/degradation</keyword>
<dbReference type="GO" id="GO:0006508">
    <property type="term" value="P:proteolysis"/>
    <property type="evidence" value="ECO:0007669"/>
    <property type="project" value="UniProtKB-KW"/>
</dbReference>
<feature type="active site" description="Acyl-ester intermediate" evidence="14">
    <location>
        <position position="330"/>
    </location>
</feature>
<dbReference type="InterPro" id="IPR036138">
    <property type="entry name" value="PBP_dimer_sf"/>
</dbReference>
<evidence type="ECO:0000256" key="3">
    <source>
        <dbReference type="ARBA" id="ARBA00022475"/>
    </source>
</evidence>
<evidence type="ECO:0000256" key="9">
    <source>
        <dbReference type="ARBA" id="ARBA00022960"/>
    </source>
</evidence>
<accession>A0A450S1E2</accession>
<dbReference type="SUPFAM" id="SSF56601">
    <property type="entry name" value="beta-lactamase/transpeptidase-like"/>
    <property type="match status" value="1"/>
</dbReference>
<keyword evidence="6 14" id="KW-0645">Protease</keyword>
<dbReference type="InterPro" id="IPR017790">
    <property type="entry name" value="Penicillin-binding_protein_2"/>
</dbReference>
<evidence type="ECO:0000256" key="12">
    <source>
        <dbReference type="ARBA" id="ARBA00023136"/>
    </source>
</evidence>
<comment type="function">
    <text evidence="14">Catalyzes cross-linking of the peptidoglycan cell wall.</text>
</comment>
<dbReference type="InterPro" id="IPR012338">
    <property type="entry name" value="Beta-lactam/transpept-like"/>
</dbReference>
<evidence type="ECO:0000256" key="6">
    <source>
        <dbReference type="ARBA" id="ARBA00022670"/>
    </source>
</evidence>
<evidence type="ECO:0000313" key="17">
    <source>
        <dbReference type="EMBL" id="VFJ45468.1"/>
    </source>
</evidence>
<comment type="catalytic activity">
    <reaction evidence="14">
        <text>Preferential cleavage: (Ac)2-L-Lys-D-Ala-|-D-Ala. Also transpeptidation of peptidyl-alanyl moieties that are N-acyl substituents of D-alanine.</text>
        <dbReference type="EC" id="3.4.16.4"/>
    </reaction>
</comment>
<dbReference type="NCBIfam" id="TIGR03423">
    <property type="entry name" value="pbp2_mrdA"/>
    <property type="match status" value="1"/>
</dbReference>
<keyword evidence="5 14" id="KW-0121">Carboxypeptidase</keyword>
<comment type="pathway">
    <text evidence="14">Cell wall biogenesis; peptidoglycan biosynthesis.</text>
</comment>
<keyword evidence="9 14" id="KW-0133">Cell shape</keyword>
<keyword evidence="10 14" id="KW-0573">Peptidoglycan synthesis</keyword>
<dbReference type="HAMAP" id="MF_02081">
    <property type="entry name" value="MrdA_transpept"/>
    <property type="match status" value="1"/>
</dbReference>
<dbReference type="EMBL" id="CAADEY010000011">
    <property type="protein sequence ID" value="VFJ45468.1"/>
    <property type="molecule type" value="Genomic_DNA"/>
</dbReference>
<evidence type="ECO:0000256" key="5">
    <source>
        <dbReference type="ARBA" id="ARBA00022645"/>
    </source>
</evidence>
<dbReference type="PANTHER" id="PTHR30627:SF2">
    <property type="entry name" value="PEPTIDOGLYCAN D,D-TRANSPEPTIDASE MRDA"/>
    <property type="match status" value="1"/>
</dbReference>
<proteinExistence type="inferred from homology"/>
<dbReference type="UniPathway" id="UPA00219"/>
<evidence type="ECO:0000259" key="16">
    <source>
        <dbReference type="Pfam" id="PF03717"/>
    </source>
</evidence>
<comment type="subcellular location">
    <subcellularLocation>
        <location evidence="14">Cell inner membrane</location>
        <topology evidence="14">Single-pass membrane protein</topology>
    </subcellularLocation>
    <subcellularLocation>
        <location evidence="2">Cell membrane</location>
    </subcellularLocation>
    <subcellularLocation>
        <location evidence="1">Membrane</location>
        <topology evidence="1">Single-pass membrane protein</topology>
    </subcellularLocation>
</comment>
<dbReference type="Gene3D" id="3.30.1390.30">
    <property type="entry name" value="Penicillin-binding protein 2a, domain 3"/>
    <property type="match status" value="1"/>
</dbReference>
<dbReference type="Pfam" id="PF00905">
    <property type="entry name" value="Transpeptidase"/>
    <property type="match status" value="1"/>
</dbReference>
<feature type="transmembrane region" description="Helical" evidence="14">
    <location>
        <begin position="21"/>
        <end position="41"/>
    </location>
</feature>
<sequence length="617" mass="69103">MDVNGLTLKNIAGESNLFRRRVIIASSLVILLSLVLIAQLARLQILEHEHFRTLSRNNRVKPVPLVPSRGIIFDRHGVVLAKNTPTYSLEVVPEAVPDMEAMLRDLAEIIALGKGDRKRFLRLLQRTYRFQRIPLKHRLTEEERARFSVNRYRFPGVDIRTRLARDYPQGAVGVHAIGYVGRINEQELARLDPTDYRGIDYIGKTGVEQAYEDLLHGDIGLRHEEVNAQGRTLRVIKTKDSTPPVPGVNLYLTLDISLQAVAEAALQGEKGALVAIDPRSGAVRALVSMPGFDPNPFVRGIREKDYRVLRDSPNQPLFNRALLGQYPPGSTIKPFVGLMGLEHNPNLMRRRVWCPGWYRIKNDKHVYRDWKRKGHGNMNLRRAIVESCDVYFYQLASALGMDELHDYLIKFGFGQRTGIKLFGEMTGLVPTRAWKRANRQEAWFPGETLSAGIGQGFMLATPLQLAVATAAIAMRGERFVPRMVDRMAGPTGEEIAALPMRADTITASDDSNWDQIIKAMADVVHGPRGTARKVGIGCNYRMAGKTGTAQVFSLDQDEEYQLETLDKKLHDHGLFIAFAPVEHPEIAISVVVENAGAGSQSAAPIARTVLDHYFREK</sequence>
<keyword evidence="8 14" id="KW-0378">Hydrolase</keyword>
<evidence type="ECO:0000256" key="11">
    <source>
        <dbReference type="ARBA" id="ARBA00022989"/>
    </source>
</evidence>
<evidence type="ECO:0000256" key="10">
    <source>
        <dbReference type="ARBA" id="ARBA00022984"/>
    </source>
</evidence>
<evidence type="ECO:0000259" key="15">
    <source>
        <dbReference type="Pfam" id="PF00905"/>
    </source>
</evidence>